<dbReference type="AlphaFoldDB" id="Q0D1C0"/>
<reference evidence="4" key="1">
    <citation type="submission" date="2005-09" db="EMBL/GenBank/DDBJ databases">
        <title>Annotation of the Aspergillus terreus NIH2624 genome.</title>
        <authorList>
            <person name="Birren B.W."/>
            <person name="Lander E.S."/>
            <person name="Galagan J.E."/>
            <person name="Nusbaum C."/>
            <person name="Devon K."/>
            <person name="Henn M."/>
            <person name="Ma L.-J."/>
            <person name="Jaffe D.B."/>
            <person name="Butler J."/>
            <person name="Alvarez P."/>
            <person name="Gnerre S."/>
            <person name="Grabherr M."/>
            <person name="Kleber M."/>
            <person name="Mauceli E.W."/>
            <person name="Brockman W."/>
            <person name="Rounsley S."/>
            <person name="Young S.K."/>
            <person name="LaButti K."/>
            <person name="Pushparaj V."/>
            <person name="DeCaprio D."/>
            <person name="Crawford M."/>
            <person name="Koehrsen M."/>
            <person name="Engels R."/>
            <person name="Montgomery P."/>
            <person name="Pearson M."/>
            <person name="Howarth C."/>
            <person name="Larson L."/>
            <person name="Luoma S."/>
            <person name="White J."/>
            <person name="Alvarado L."/>
            <person name="Kodira C.D."/>
            <person name="Zeng Q."/>
            <person name="Oleary S."/>
            <person name="Yandava C."/>
            <person name="Denning D.W."/>
            <person name="Nierman W.C."/>
            <person name="Milne T."/>
            <person name="Madden K."/>
        </authorList>
    </citation>
    <scope>NUCLEOTIDE SEQUENCE [LARGE SCALE GENOMIC DNA]</scope>
    <source>
        <strain evidence="4">NIH 2624 / FGSC A1156</strain>
    </source>
</reference>
<evidence type="ECO:0000313" key="3">
    <source>
        <dbReference type="EMBL" id="EAU38910.1"/>
    </source>
</evidence>
<dbReference type="RefSeq" id="XP_001210350.1">
    <property type="nucleotide sequence ID" value="XM_001210350.1"/>
</dbReference>
<dbReference type="GeneID" id="4355014"/>
<dbReference type="Proteomes" id="UP000007963">
    <property type="component" value="Unassembled WGS sequence"/>
</dbReference>
<dbReference type="HOGENOM" id="CLU_017927_0_0_1"/>
<evidence type="ECO:0000313" key="4">
    <source>
        <dbReference type="Proteomes" id="UP000007963"/>
    </source>
</evidence>
<dbReference type="OrthoDB" id="4739136at2759"/>
<proteinExistence type="predicted"/>
<feature type="region of interest" description="Disordered" evidence="1">
    <location>
        <begin position="722"/>
        <end position="751"/>
    </location>
</feature>
<organism evidence="3 4">
    <name type="scientific">Aspergillus terreus (strain NIH 2624 / FGSC A1156)</name>
    <dbReference type="NCBI Taxonomy" id="341663"/>
    <lineage>
        <taxon>Eukaryota</taxon>
        <taxon>Fungi</taxon>
        <taxon>Dikarya</taxon>
        <taxon>Ascomycota</taxon>
        <taxon>Pezizomycotina</taxon>
        <taxon>Eurotiomycetes</taxon>
        <taxon>Eurotiomycetidae</taxon>
        <taxon>Eurotiales</taxon>
        <taxon>Aspergillaceae</taxon>
        <taxon>Aspergillus</taxon>
        <taxon>Aspergillus subgen. Circumdati</taxon>
    </lineage>
</organism>
<dbReference type="OMA" id="WDNMLGQ"/>
<dbReference type="STRING" id="341663.Q0D1C0"/>
<feature type="domain" description="DUF7905" evidence="2">
    <location>
        <begin position="343"/>
        <end position="667"/>
    </location>
</feature>
<evidence type="ECO:0000256" key="1">
    <source>
        <dbReference type="SAM" id="MobiDB-lite"/>
    </source>
</evidence>
<feature type="region of interest" description="Disordered" evidence="1">
    <location>
        <begin position="1"/>
        <end position="132"/>
    </location>
</feature>
<dbReference type="EMBL" id="CH476594">
    <property type="protein sequence ID" value="EAU38910.1"/>
    <property type="molecule type" value="Genomic_DNA"/>
</dbReference>
<dbReference type="VEuPathDB" id="FungiDB:ATEG_00264"/>
<sequence length="751" mass="83714">MDHETSGAQEWQLPGYGRAPVNPRGLSHQSNPQPAGASTAPTIRNEPPRPSYSTVAATGGQQYNPSSARGTQRASRERASSRSRRPYTARGASHRSTPLFPNSPSKAALITGDKKPTGFSASPDQRSTGGNYKLHKGVSKFSRASVARQVISLWGGAAQVASAKELLLGLLDKCTLDAPQKKGAWAKIHAKNAGKEANAEMKERREHAILQLRKEPEVLLAFPEKLLFLWPKEGPSLSEALGQQLEALDVLRAKFNCHLFVPKGLPDFICALGQDHDTIKNIAHRLRTKWVETVASSNIKSKVYVIEPPSPTTMKKNIVVKHENHLARPLLRGNKLKGLDLESWQDISGLIQSKNNARVLKAVETSLKGLIFVRGHLRMRINIGLFVLDEYRAPKEGSDSYSFEEFREMLLYEQTKGRLIPGLKVSQEDFLARFYNATDLLETYESATSLLDKVEPAYSVNFEFLGSNNSMLRLEVEFAKSPLAEEYEVTQRRWLRPRKSGQSNDRRPPLQIGVIDFERSDWQLEIRSLEFHEASSIDVSLKEFGHSVKIPHDTKITDISAPPRRKVIFKDSPPVSRLVEKTAFRYRLKGTDYTLEVARYDEYVRKNLFNMQDQSVTAAASQFSEVPFTSWGASIFDSKWDNLLGEHANLPVGQSAKYNPNLNTFFLPRQSAVPNEKGAGFWEMVDLVKRVAEVLGPTRISPEGTQELSGPESEARSTVVNRMQGAIPGSSPATSTKTPREMLDADLGTLF</sequence>
<evidence type="ECO:0000259" key="2">
    <source>
        <dbReference type="Pfam" id="PF25482"/>
    </source>
</evidence>
<accession>Q0D1C0</accession>
<feature type="compositionally biased region" description="Polar residues" evidence="1">
    <location>
        <begin position="119"/>
        <end position="130"/>
    </location>
</feature>
<protein>
    <recommendedName>
        <fullName evidence="2">DUF7905 domain-containing protein</fullName>
    </recommendedName>
</protein>
<feature type="compositionally biased region" description="Polar residues" evidence="1">
    <location>
        <begin position="94"/>
        <end position="105"/>
    </location>
</feature>
<dbReference type="eggNOG" id="ENOG502S50B">
    <property type="taxonomic scope" value="Eukaryota"/>
</dbReference>
<dbReference type="InterPro" id="IPR057227">
    <property type="entry name" value="DUF7905"/>
</dbReference>
<gene>
    <name evidence="3" type="ORF">ATEG_00264</name>
</gene>
<name>Q0D1C0_ASPTN</name>
<feature type="compositionally biased region" description="Polar residues" evidence="1">
    <location>
        <begin position="51"/>
        <end position="72"/>
    </location>
</feature>
<dbReference type="Pfam" id="PF25482">
    <property type="entry name" value="DUF7905"/>
    <property type="match status" value="1"/>
</dbReference>